<comment type="caution">
    <text evidence="2">The sequence shown here is derived from an EMBL/GenBank/DDBJ whole genome shotgun (WGS) entry which is preliminary data.</text>
</comment>
<proteinExistence type="predicted"/>
<dbReference type="EMBL" id="JAERRB010000001">
    <property type="protein sequence ID" value="MBL0739882.1"/>
    <property type="molecule type" value="Genomic_DNA"/>
</dbReference>
<sequence>MKKHANEISLPNLDKIGNLIIYIVDGVKKKHHQKVYLTKLLKLLYIIDETSVKETGTPVTGLDYRVWKMGPVAYSVYKDLVHDEAEMLSSFAEVKKGDAEQKQIVAKNSFDDAEFSDFEMGLIDRVLGAYGHYQSDALIALLHEDGSLWRKIVNEKHLDEAFAKENTSPYSIDLSQLIAGDPHKLELFKNAQESLNL</sequence>
<protein>
    <submittedName>
        <fullName evidence="2">SocA family protein</fullName>
    </submittedName>
</protein>
<dbReference type="InterPro" id="IPR025272">
    <property type="entry name" value="SocA_Panacea"/>
</dbReference>
<feature type="domain" description="Antitoxin SocA-like Panacea" evidence="1">
    <location>
        <begin position="40"/>
        <end position="149"/>
    </location>
</feature>
<evidence type="ECO:0000313" key="2">
    <source>
        <dbReference type="EMBL" id="MBL0739882.1"/>
    </source>
</evidence>
<dbReference type="Pfam" id="PF13274">
    <property type="entry name" value="SocA_Panacea"/>
    <property type="match status" value="1"/>
</dbReference>
<evidence type="ECO:0000259" key="1">
    <source>
        <dbReference type="Pfam" id="PF13274"/>
    </source>
</evidence>
<dbReference type="Proteomes" id="UP000613030">
    <property type="component" value="Unassembled WGS sequence"/>
</dbReference>
<gene>
    <name evidence="2" type="ORF">JI741_01570</name>
</gene>
<organism evidence="2 3">
    <name type="scientific">Chryseolinea lacunae</name>
    <dbReference type="NCBI Taxonomy" id="2801331"/>
    <lineage>
        <taxon>Bacteria</taxon>
        <taxon>Pseudomonadati</taxon>
        <taxon>Bacteroidota</taxon>
        <taxon>Cytophagia</taxon>
        <taxon>Cytophagales</taxon>
        <taxon>Fulvivirgaceae</taxon>
        <taxon>Chryseolinea</taxon>
    </lineage>
</organism>
<dbReference type="RefSeq" id="WP_202006845.1">
    <property type="nucleotide sequence ID" value="NZ_JAERRB010000001.1"/>
</dbReference>
<evidence type="ECO:0000313" key="3">
    <source>
        <dbReference type="Proteomes" id="UP000613030"/>
    </source>
</evidence>
<name>A0ABS1KMK1_9BACT</name>
<reference evidence="2 3" key="1">
    <citation type="submission" date="2021-01" db="EMBL/GenBank/DDBJ databases">
        <title>Chryseolinea sp. Jin1 Genome sequencing and assembly.</title>
        <authorList>
            <person name="Kim I."/>
        </authorList>
    </citation>
    <scope>NUCLEOTIDE SEQUENCE [LARGE SCALE GENOMIC DNA]</scope>
    <source>
        <strain evidence="2 3">Jin1</strain>
    </source>
</reference>
<accession>A0ABS1KMK1</accession>
<keyword evidence="3" id="KW-1185">Reference proteome</keyword>